<accession>A0A2N9PBB6</accession>
<reference evidence="2" key="1">
    <citation type="submission" date="2018-02" db="EMBL/GenBank/DDBJ databases">
        <authorList>
            <person name="Cohen D.B."/>
            <person name="Kent A.D."/>
        </authorList>
    </citation>
    <scope>NUCLEOTIDE SEQUENCE [LARGE SCALE GENOMIC DNA]</scope>
    <source>
        <strain evidence="2">CIP109753</strain>
    </source>
</reference>
<dbReference type="Proteomes" id="UP000288951">
    <property type="component" value="Unassembled WGS sequence"/>
</dbReference>
<dbReference type="EMBL" id="OLKH01000091">
    <property type="protein sequence ID" value="SPE77625.1"/>
    <property type="molecule type" value="Genomic_DNA"/>
</dbReference>
<reference evidence="1" key="2">
    <citation type="submission" date="2018-12" db="EMBL/GenBank/DDBJ databases">
        <title>Draft genome sequence of Flaovobacterium columnare ARS1 isolated from channel catfish in Alabama.</title>
        <authorList>
            <person name="Cai W."/>
            <person name="Arias C."/>
        </authorList>
    </citation>
    <scope>NUCLEOTIDE SEQUENCE [LARGE SCALE GENOMIC DNA]</scope>
    <source>
        <strain evidence="1">ARS1</strain>
    </source>
</reference>
<dbReference type="RefSeq" id="WP_105196270.1">
    <property type="nucleotide sequence ID" value="NZ_OLKH01000091.1"/>
</dbReference>
<dbReference type="EMBL" id="RQSM01000003">
    <property type="protein sequence ID" value="RVU90817.1"/>
    <property type="molecule type" value="Genomic_DNA"/>
</dbReference>
<evidence type="ECO:0000313" key="1">
    <source>
        <dbReference type="EMBL" id="RVU90817.1"/>
    </source>
</evidence>
<organism evidence="2 3">
    <name type="scientific">Flavobacterium columnare</name>
    <dbReference type="NCBI Taxonomy" id="996"/>
    <lineage>
        <taxon>Bacteria</taxon>
        <taxon>Pseudomonadati</taxon>
        <taxon>Bacteroidota</taxon>
        <taxon>Flavobacteriia</taxon>
        <taxon>Flavobacteriales</taxon>
        <taxon>Flavobacteriaceae</taxon>
        <taxon>Flavobacterium</taxon>
    </lineage>
</organism>
<dbReference type="OrthoDB" id="1380890at2"/>
<protein>
    <submittedName>
        <fullName evidence="2">Uncharacterized protein</fullName>
    </submittedName>
</protein>
<proteinExistence type="predicted"/>
<dbReference type="AlphaFoldDB" id="A0A2N9PBB6"/>
<evidence type="ECO:0000313" key="3">
    <source>
        <dbReference type="Proteomes" id="UP000238180"/>
    </source>
</evidence>
<evidence type="ECO:0000313" key="4">
    <source>
        <dbReference type="Proteomes" id="UP000288951"/>
    </source>
</evidence>
<sequence>MKNNSIILVLLVSMCFVSCLRKTKCNITPIRFNVVDTLQIKGDIVFENKLGNVDTLVLIDHYNILNEVTKKSLMTDIECGHSLGFDYDSSNGFGTISIGIKKDHKNEYTFSVNGFCISKEIKMSKKVAEKDSLITIDIEKCDKSKLKKIAFRKLKIEYFETQDGNIWKPIKFIPRSL</sequence>
<dbReference type="Proteomes" id="UP000238180">
    <property type="component" value="Unassembled WGS sequence"/>
</dbReference>
<name>A0A2N9PBB6_9FLAO</name>
<gene>
    <name evidence="1" type="ORF">EH230_07850</name>
    <name evidence="2" type="ORF">FLACOL_01621</name>
</gene>
<evidence type="ECO:0000313" key="2">
    <source>
        <dbReference type="EMBL" id="SPE77625.1"/>
    </source>
</evidence>
<keyword evidence="4" id="KW-1185">Reference proteome</keyword>